<proteinExistence type="predicted"/>
<reference evidence="1 2" key="1">
    <citation type="submission" date="2019-10" db="EMBL/GenBank/DDBJ databases">
        <title>Nocardioides novel species isolated from the excrement of Marmot.</title>
        <authorList>
            <person name="Zhang G."/>
        </authorList>
    </citation>
    <scope>NUCLEOTIDE SEQUENCE [LARGE SCALE GENOMIC DNA]</scope>
    <source>
        <strain evidence="2">zg-579</strain>
    </source>
</reference>
<organism evidence="1 2">
    <name type="scientific">Nocardioides marmotae</name>
    <dbReference type="NCBI Taxonomy" id="2663857"/>
    <lineage>
        <taxon>Bacteria</taxon>
        <taxon>Bacillati</taxon>
        <taxon>Actinomycetota</taxon>
        <taxon>Actinomycetes</taxon>
        <taxon>Propionibacteriales</taxon>
        <taxon>Nocardioidaceae</taxon>
        <taxon>Nocardioides</taxon>
    </lineage>
</organism>
<dbReference type="AlphaFoldDB" id="A0A6I3JB14"/>
<dbReference type="EMBL" id="WLCI01000009">
    <property type="protein sequence ID" value="MTB95303.1"/>
    <property type="molecule type" value="Genomic_DNA"/>
</dbReference>
<name>A0A6I3JB14_9ACTN</name>
<dbReference type="RefSeq" id="WP_154614951.1">
    <property type="nucleotide sequence ID" value="NZ_CP053660.1"/>
</dbReference>
<keyword evidence="2" id="KW-1185">Reference proteome</keyword>
<sequence length="160" mass="15762">MTTETLRRPRRTTGAGRGSGAAVIGGAALGSLALGVLAAVVGALVDGAPAAYGALVGAVLAVAVMVFGSSTVNVVAGLMPGASLLFALLTYALQLLVVLVALAALDGISGPGETLSRGWLAGTLIGTVLGWLVVQVVLASRARIPAFDLPDEDDRTGGEA</sequence>
<evidence type="ECO:0000313" key="1">
    <source>
        <dbReference type="EMBL" id="MTB95303.1"/>
    </source>
</evidence>
<comment type="caution">
    <text evidence="1">The sequence shown here is derived from an EMBL/GenBank/DDBJ whole genome shotgun (WGS) entry which is preliminary data.</text>
</comment>
<accession>A0A6I3JB14</accession>
<evidence type="ECO:0008006" key="3">
    <source>
        <dbReference type="Google" id="ProtNLM"/>
    </source>
</evidence>
<dbReference type="Proteomes" id="UP000433406">
    <property type="component" value="Unassembled WGS sequence"/>
</dbReference>
<evidence type="ECO:0000313" key="2">
    <source>
        <dbReference type="Proteomes" id="UP000433406"/>
    </source>
</evidence>
<gene>
    <name evidence="1" type="ORF">GGQ22_09415</name>
</gene>
<protein>
    <recommendedName>
        <fullName evidence="3">ATP synthase protein I</fullName>
    </recommendedName>
</protein>